<feature type="region of interest" description="Disordered" evidence="2">
    <location>
        <begin position="119"/>
        <end position="184"/>
    </location>
</feature>
<dbReference type="EMBL" id="BPLR01008055">
    <property type="protein sequence ID" value="GIY21775.1"/>
    <property type="molecule type" value="Genomic_DNA"/>
</dbReference>
<dbReference type="Proteomes" id="UP001054945">
    <property type="component" value="Unassembled WGS sequence"/>
</dbReference>
<evidence type="ECO:0000256" key="2">
    <source>
        <dbReference type="SAM" id="MobiDB-lite"/>
    </source>
</evidence>
<reference evidence="3 4" key="1">
    <citation type="submission" date="2021-06" db="EMBL/GenBank/DDBJ databases">
        <title>Caerostris extrusa draft genome.</title>
        <authorList>
            <person name="Kono N."/>
            <person name="Arakawa K."/>
        </authorList>
    </citation>
    <scope>NUCLEOTIDE SEQUENCE [LARGE SCALE GENOMIC DNA]</scope>
</reference>
<comment type="caution">
    <text evidence="3">The sequence shown here is derived from an EMBL/GenBank/DDBJ whole genome shotgun (WGS) entry which is preliminary data.</text>
</comment>
<evidence type="ECO:0000313" key="4">
    <source>
        <dbReference type="Proteomes" id="UP001054945"/>
    </source>
</evidence>
<organism evidence="3 4">
    <name type="scientific">Caerostris extrusa</name>
    <name type="common">Bark spider</name>
    <name type="synonym">Caerostris bankana</name>
    <dbReference type="NCBI Taxonomy" id="172846"/>
    <lineage>
        <taxon>Eukaryota</taxon>
        <taxon>Metazoa</taxon>
        <taxon>Ecdysozoa</taxon>
        <taxon>Arthropoda</taxon>
        <taxon>Chelicerata</taxon>
        <taxon>Arachnida</taxon>
        <taxon>Araneae</taxon>
        <taxon>Araneomorphae</taxon>
        <taxon>Entelegynae</taxon>
        <taxon>Araneoidea</taxon>
        <taxon>Araneidae</taxon>
        <taxon>Caerostris</taxon>
    </lineage>
</organism>
<dbReference type="AlphaFoldDB" id="A0AAV4RJZ6"/>
<keyword evidence="4" id="KW-1185">Reference proteome</keyword>
<sequence>MTLATAFIIDDYIQFDLNALLNTHPFPSYRSSVEGDGEERRRKGASRGLSVQQRSGEQRSLDGSTLKSDWSKRESTLLESAEGQPQGHPDCQDRRTGTPTSAVSLLLCGSAEERYEGLTREAGGARTAGGGARRVRRRRVRGQEKRAQISGSNLDAAGEEAGFRAEHRRCPPSSVTRAQDEAPDRGGWAVRTDFLDRRRRDAEERLAKLDEEHDAALSLARQNLRAKYQRLQDSLTCRDVSEAVVDMSRAQQAAALTQRQRSTVETQDRYRKAVALYAPARRQETGWWSRGRPAQGNGGG</sequence>
<feature type="coiled-coil region" evidence="1">
    <location>
        <begin position="192"/>
        <end position="219"/>
    </location>
</feature>
<feature type="region of interest" description="Disordered" evidence="2">
    <location>
        <begin position="26"/>
        <end position="98"/>
    </location>
</feature>
<accession>A0AAV4RJZ6</accession>
<evidence type="ECO:0000256" key="1">
    <source>
        <dbReference type="SAM" id="Coils"/>
    </source>
</evidence>
<name>A0AAV4RJZ6_CAEEX</name>
<evidence type="ECO:0000313" key="3">
    <source>
        <dbReference type="EMBL" id="GIY21775.1"/>
    </source>
</evidence>
<keyword evidence="1" id="KW-0175">Coiled coil</keyword>
<gene>
    <name evidence="3" type="ORF">CEXT_623851</name>
</gene>
<protein>
    <submittedName>
        <fullName evidence="3">Uncharacterized protein</fullName>
    </submittedName>
</protein>
<proteinExistence type="predicted"/>